<proteinExistence type="predicted"/>
<comment type="caution">
    <text evidence="1">The sequence shown here is derived from an EMBL/GenBank/DDBJ whole genome shotgun (WGS) entry which is preliminary data.</text>
</comment>
<dbReference type="AlphaFoldDB" id="A0A1F6CWK2"/>
<evidence type="ECO:0008006" key="3">
    <source>
        <dbReference type="Google" id="ProtNLM"/>
    </source>
</evidence>
<reference evidence="1 2" key="1">
    <citation type="journal article" date="2016" name="Nat. Commun.">
        <title>Thousands of microbial genomes shed light on interconnected biogeochemical processes in an aquifer system.</title>
        <authorList>
            <person name="Anantharaman K."/>
            <person name="Brown C.T."/>
            <person name="Hug L.A."/>
            <person name="Sharon I."/>
            <person name="Castelle C.J."/>
            <person name="Probst A.J."/>
            <person name="Thomas B.C."/>
            <person name="Singh A."/>
            <person name="Wilkins M.J."/>
            <person name="Karaoz U."/>
            <person name="Brodie E.L."/>
            <person name="Williams K.H."/>
            <person name="Hubbard S.S."/>
            <person name="Banfield J.F."/>
        </authorList>
    </citation>
    <scope>NUCLEOTIDE SEQUENCE [LARGE SCALE GENOMIC DNA]</scope>
</reference>
<accession>A0A1F6CWK2</accession>
<dbReference type="InterPro" id="IPR045584">
    <property type="entry name" value="Pilin-like"/>
</dbReference>
<sequence>MIELVVVTAIIVVITSVVLVNNARFGGVVQLENLAYDIALSIRQAQVYGISVQRLGATTFSAGYGVHFNTSDPTEYELFGDADGNGLFSVDENVPPSPFTMTHGYSIMKLCAPAADESCLLPKADILFKRPEPDAWISDGETSCIQSPGTPGDCKDSVRIVLVSPRGDTMSVIVEANGQISVRRGPQ</sequence>
<dbReference type="STRING" id="1798480.A2851_04175"/>
<dbReference type="SUPFAM" id="SSF54523">
    <property type="entry name" value="Pili subunits"/>
    <property type="match status" value="1"/>
</dbReference>
<gene>
    <name evidence="1" type="ORF">A2851_04175</name>
</gene>
<name>A0A1F6CWK2_9BACT</name>
<evidence type="ECO:0000313" key="2">
    <source>
        <dbReference type="Proteomes" id="UP000176863"/>
    </source>
</evidence>
<evidence type="ECO:0000313" key="1">
    <source>
        <dbReference type="EMBL" id="OGG53487.1"/>
    </source>
</evidence>
<dbReference type="EMBL" id="MFKT01000011">
    <property type="protein sequence ID" value="OGG53487.1"/>
    <property type="molecule type" value="Genomic_DNA"/>
</dbReference>
<organism evidence="1 2">
    <name type="scientific">Candidatus Kaiserbacteria bacterium RIFCSPHIGHO2_01_FULL_53_29</name>
    <dbReference type="NCBI Taxonomy" id="1798480"/>
    <lineage>
        <taxon>Bacteria</taxon>
        <taxon>Candidatus Kaiseribacteriota</taxon>
    </lineage>
</organism>
<dbReference type="Proteomes" id="UP000176863">
    <property type="component" value="Unassembled WGS sequence"/>
</dbReference>
<protein>
    <recommendedName>
        <fullName evidence="3">General secretion pathway GspH domain-containing protein</fullName>
    </recommendedName>
</protein>